<dbReference type="PROSITE" id="PS51462">
    <property type="entry name" value="NUDIX"/>
    <property type="match status" value="1"/>
</dbReference>
<gene>
    <name evidence="4" type="ORF">CAG99_01895</name>
</gene>
<dbReference type="EMBL" id="CP021121">
    <property type="protein sequence ID" value="ARQ67746.1"/>
    <property type="molecule type" value="Genomic_DNA"/>
</dbReference>
<protein>
    <recommendedName>
        <fullName evidence="3">Nudix hydrolase domain-containing protein</fullName>
    </recommendedName>
</protein>
<dbReference type="OrthoDB" id="4172702at2"/>
<dbReference type="GO" id="GO:0016787">
    <property type="term" value="F:hydrolase activity"/>
    <property type="evidence" value="ECO:0007669"/>
    <property type="project" value="UniProtKB-KW"/>
</dbReference>
<dbReference type="Proteomes" id="UP000194218">
    <property type="component" value="Chromosome"/>
</dbReference>
<dbReference type="KEGG" id="smao:CAG99_01895"/>
<evidence type="ECO:0000313" key="4">
    <source>
        <dbReference type="EMBL" id="ARQ67746.1"/>
    </source>
</evidence>
<sequence>MTTHFVHVGTTEFGSTWVHPDRITGFYIQKLEGQGGDGTFGAQLILPQGVEHLVDESGKKAFWPTFEEARMAVFSLLNAPADAGPGGAAAPVGRPGALMPAVDPVSVVPPRRRLTGLALIRNEHGDVLIVEKAHRQGTERFGLVGGHAQGDEAASVACHREIAEEIGLRIVPGRVLVVHHMPAAGGVSEGVSVVFDCGTVPADQPLMPPAGELVGYRWLEPARFAEVLAPYQVWCLELALSAASGGPVRYLIGHPNQDGAL</sequence>
<reference evidence="4 5" key="1">
    <citation type="submission" date="2017-05" db="EMBL/GenBank/DDBJ databases">
        <title>Complete genome sequence of Streptomyces sp. SCSIO 03032 revealed the diverse biosynthetic pathways for its bioactive secondary metabolites.</title>
        <authorList>
            <person name="Ma L."/>
            <person name="Zhu Y."/>
            <person name="Zhang W."/>
            <person name="Zhang G."/>
            <person name="Tian X."/>
            <person name="Zhang S."/>
            <person name="Zhang C."/>
        </authorList>
    </citation>
    <scope>NUCLEOTIDE SEQUENCE [LARGE SCALE GENOMIC DNA]</scope>
    <source>
        <strain evidence="4 5">SCSIO 03032</strain>
    </source>
</reference>
<dbReference type="Gene3D" id="3.90.79.10">
    <property type="entry name" value="Nucleoside Triphosphate Pyrophosphohydrolase"/>
    <property type="match status" value="1"/>
</dbReference>
<evidence type="ECO:0000256" key="1">
    <source>
        <dbReference type="ARBA" id="ARBA00001946"/>
    </source>
</evidence>
<dbReference type="PROSITE" id="PS00893">
    <property type="entry name" value="NUDIX_BOX"/>
    <property type="match status" value="1"/>
</dbReference>
<feature type="domain" description="Nudix hydrolase" evidence="3">
    <location>
        <begin position="110"/>
        <end position="241"/>
    </location>
</feature>
<organism evidence="4 5">
    <name type="scientific">Streptomyces marincola</name>
    <dbReference type="NCBI Taxonomy" id="2878388"/>
    <lineage>
        <taxon>Bacteria</taxon>
        <taxon>Bacillati</taxon>
        <taxon>Actinomycetota</taxon>
        <taxon>Actinomycetes</taxon>
        <taxon>Kitasatosporales</taxon>
        <taxon>Streptomycetaceae</taxon>
        <taxon>Streptomyces</taxon>
    </lineage>
</organism>
<dbReference type="InterPro" id="IPR000086">
    <property type="entry name" value="NUDIX_hydrolase_dom"/>
</dbReference>
<dbReference type="Pfam" id="PF00293">
    <property type="entry name" value="NUDIX"/>
    <property type="match status" value="1"/>
</dbReference>
<dbReference type="PANTHER" id="PTHR43046:SF14">
    <property type="entry name" value="MUTT_NUDIX FAMILY PROTEIN"/>
    <property type="match status" value="1"/>
</dbReference>
<dbReference type="SUPFAM" id="SSF55811">
    <property type="entry name" value="Nudix"/>
    <property type="match status" value="1"/>
</dbReference>
<keyword evidence="2" id="KW-0378">Hydrolase</keyword>
<comment type="cofactor">
    <cofactor evidence="1">
        <name>Mg(2+)</name>
        <dbReference type="ChEBI" id="CHEBI:18420"/>
    </cofactor>
</comment>
<proteinExistence type="predicted"/>
<accession>A0A1W7CSR8</accession>
<dbReference type="PANTHER" id="PTHR43046">
    <property type="entry name" value="GDP-MANNOSE MANNOSYL HYDROLASE"/>
    <property type="match status" value="1"/>
</dbReference>
<dbReference type="InterPro" id="IPR015797">
    <property type="entry name" value="NUDIX_hydrolase-like_dom_sf"/>
</dbReference>
<evidence type="ECO:0000259" key="3">
    <source>
        <dbReference type="PROSITE" id="PS51462"/>
    </source>
</evidence>
<dbReference type="RefSeq" id="WP_086157269.1">
    <property type="nucleotide sequence ID" value="NZ_CP021121.1"/>
</dbReference>
<name>A0A1W7CSR8_9ACTN</name>
<evidence type="ECO:0000313" key="5">
    <source>
        <dbReference type="Proteomes" id="UP000194218"/>
    </source>
</evidence>
<dbReference type="AlphaFoldDB" id="A0A1W7CSR8"/>
<dbReference type="InterPro" id="IPR020084">
    <property type="entry name" value="NUDIX_hydrolase_CS"/>
</dbReference>
<keyword evidence="5" id="KW-1185">Reference proteome</keyword>
<evidence type="ECO:0000256" key="2">
    <source>
        <dbReference type="ARBA" id="ARBA00022801"/>
    </source>
</evidence>